<dbReference type="AlphaFoldDB" id="A0A537JYZ2"/>
<dbReference type="InterPro" id="IPR036278">
    <property type="entry name" value="Sialidase_sf"/>
</dbReference>
<dbReference type="CDD" id="cd15482">
    <property type="entry name" value="Sialidase_non-viral"/>
    <property type="match status" value="1"/>
</dbReference>
<protein>
    <submittedName>
        <fullName evidence="2">Exo-alpha-sialidase</fullName>
    </submittedName>
</protein>
<accession>A0A537JYZ2</accession>
<dbReference type="Pfam" id="PF13088">
    <property type="entry name" value="BNR_2"/>
    <property type="match status" value="1"/>
</dbReference>
<feature type="domain" description="Sialidase" evidence="1">
    <location>
        <begin position="144"/>
        <end position="336"/>
    </location>
</feature>
<evidence type="ECO:0000259" key="1">
    <source>
        <dbReference type="Pfam" id="PF13088"/>
    </source>
</evidence>
<evidence type="ECO:0000313" key="3">
    <source>
        <dbReference type="Proteomes" id="UP000318509"/>
    </source>
</evidence>
<evidence type="ECO:0000313" key="2">
    <source>
        <dbReference type="EMBL" id="TMI88714.1"/>
    </source>
</evidence>
<proteinExistence type="predicted"/>
<comment type="caution">
    <text evidence="2">The sequence shown here is derived from an EMBL/GenBank/DDBJ whole genome shotgun (WGS) entry which is preliminary data.</text>
</comment>
<organism evidence="2 3">
    <name type="scientific">Candidatus Segetimicrobium genomatis</name>
    <dbReference type="NCBI Taxonomy" id="2569760"/>
    <lineage>
        <taxon>Bacteria</taxon>
        <taxon>Bacillati</taxon>
        <taxon>Candidatus Sysuimicrobiota</taxon>
        <taxon>Candidatus Sysuimicrobiia</taxon>
        <taxon>Candidatus Sysuimicrobiales</taxon>
        <taxon>Candidatus Segetimicrobiaceae</taxon>
        <taxon>Candidatus Segetimicrobium</taxon>
    </lineage>
</organism>
<name>A0A537JYZ2_9BACT</name>
<dbReference type="PANTHER" id="PTHR43752:SF2">
    <property type="entry name" value="BNR_ASP-BOX REPEAT FAMILY PROTEIN"/>
    <property type="match status" value="1"/>
</dbReference>
<dbReference type="Gene3D" id="2.120.10.10">
    <property type="match status" value="1"/>
</dbReference>
<dbReference type="Proteomes" id="UP000318509">
    <property type="component" value="Unassembled WGS sequence"/>
</dbReference>
<dbReference type="SUPFAM" id="SSF50939">
    <property type="entry name" value="Sialidases"/>
    <property type="match status" value="1"/>
</dbReference>
<dbReference type="EMBL" id="VBAK01000136">
    <property type="protein sequence ID" value="TMI88714.1"/>
    <property type="molecule type" value="Genomic_DNA"/>
</dbReference>
<dbReference type="PANTHER" id="PTHR43752">
    <property type="entry name" value="BNR/ASP-BOX REPEAT FAMILY PROTEIN"/>
    <property type="match status" value="1"/>
</dbReference>
<dbReference type="InterPro" id="IPR011040">
    <property type="entry name" value="Sialidase"/>
</dbReference>
<reference evidence="2 3" key="1">
    <citation type="journal article" date="2019" name="Nat. Microbiol.">
        <title>Mediterranean grassland soil C-N compound turnover is dependent on rainfall and depth, and is mediated by genomically divergent microorganisms.</title>
        <authorList>
            <person name="Diamond S."/>
            <person name="Andeer P.F."/>
            <person name="Li Z."/>
            <person name="Crits-Christoph A."/>
            <person name="Burstein D."/>
            <person name="Anantharaman K."/>
            <person name="Lane K.R."/>
            <person name="Thomas B.C."/>
            <person name="Pan C."/>
            <person name="Northen T.R."/>
            <person name="Banfield J.F."/>
        </authorList>
    </citation>
    <scope>NUCLEOTIDE SEQUENCE [LARGE SCALE GENOMIC DNA]</scope>
    <source>
        <strain evidence="2">NP_3</strain>
    </source>
</reference>
<sequence>MRPAAQRRTPESLRAEHSVVYRDPFAYCSHPSMLRLASGEWLIAFMESMRRAEVLHSPADPRFYNVLTRSADQGRIWSAPVVIPGYDWYGVECPSLTQLARGDLLHFQWRWRWSPLHPGARAGRPRGLYERDTYPWARDNDGAYVHRSRDGGQTWELGSRIETAPFDGAYTIRAGVELPDGTVLVAVTDIPHWRRVYLLRSRDRGVRWEVGALAAAHPDRQFTEPCLVRVGSRLLLLIREETTGFLHQSESDDGGDTWTAPRPTPMWGSPPHVLALGDGRLLCVYGHRRPPYGIRGRISEDGGRTWDARGELILRDDLPNRNLGYPSSVLVEPGRVFTAYYGEDAHGVTCIQGCAFSV</sequence>
<gene>
    <name evidence="2" type="ORF">E6H00_11755</name>
</gene>